<gene>
    <name evidence="1" type="ORF">OEZ85_005722</name>
</gene>
<protein>
    <submittedName>
        <fullName evidence="1">Uncharacterized protein</fullName>
    </submittedName>
</protein>
<reference evidence="1 2" key="1">
    <citation type="submission" date="2023-05" db="EMBL/GenBank/DDBJ databases">
        <title>A 100% complete, gapless, phased diploid assembly of the Scenedesmus obliquus UTEX 3031 genome.</title>
        <authorList>
            <person name="Biondi T.C."/>
            <person name="Hanschen E.R."/>
            <person name="Kwon T."/>
            <person name="Eng W."/>
            <person name="Kruse C.P.S."/>
            <person name="Koehler S.I."/>
            <person name="Kunde Y."/>
            <person name="Gleasner C.D."/>
            <person name="You Mak K.T."/>
            <person name="Polle J."/>
            <person name="Hovde B.T."/>
            <person name="Starkenburg S.R."/>
        </authorList>
    </citation>
    <scope>NUCLEOTIDE SEQUENCE [LARGE SCALE GENOMIC DNA]</scope>
    <source>
        <strain evidence="1 2">DOE0152z</strain>
    </source>
</reference>
<organism evidence="1 2">
    <name type="scientific">Tetradesmus obliquus</name>
    <name type="common">Green alga</name>
    <name type="synonym">Acutodesmus obliquus</name>
    <dbReference type="NCBI Taxonomy" id="3088"/>
    <lineage>
        <taxon>Eukaryota</taxon>
        <taxon>Viridiplantae</taxon>
        <taxon>Chlorophyta</taxon>
        <taxon>core chlorophytes</taxon>
        <taxon>Chlorophyceae</taxon>
        <taxon>CS clade</taxon>
        <taxon>Sphaeropleales</taxon>
        <taxon>Scenedesmaceae</taxon>
        <taxon>Tetradesmus</taxon>
    </lineage>
</organism>
<keyword evidence="2" id="KW-1185">Reference proteome</keyword>
<name>A0ABY8UE88_TETOB</name>
<evidence type="ECO:0000313" key="1">
    <source>
        <dbReference type="EMBL" id="WIA19813.1"/>
    </source>
</evidence>
<proteinExistence type="predicted"/>
<evidence type="ECO:0000313" key="2">
    <source>
        <dbReference type="Proteomes" id="UP001244341"/>
    </source>
</evidence>
<accession>A0ABY8UE88</accession>
<sequence>MRLDSLPQRWPRQEEHAGLQGVAWVLWKLQVALQLRPTVWPFRYSSIRGGLLQEKASYHPRGPGRDATHAAFTQRGLRLVEHFWSAKHGSYHNPSANAAS</sequence>
<dbReference type="Proteomes" id="UP001244341">
    <property type="component" value="Chromosome 11b"/>
</dbReference>
<dbReference type="EMBL" id="CP126218">
    <property type="protein sequence ID" value="WIA19813.1"/>
    <property type="molecule type" value="Genomic_DNA"/>
</dbReference>